<keyword evidence="2" id="KW-1185">Reference proteome</keyword>
<dbReference type="OrthoDB" id="1431247at2759"/>
<sequence length="247" mass="27947">MVSELVKRRIHMIAAHFSPKDDISTTHVLPMNCSGSLNSVLWRCDNKVYFARQASSSLGYFMRQTLIEEGVSTFAPKTHHGAGAASECASNARASCFARPAMAESLLKNSVVQPMTPEQGCEFSTLEPPALAKPNRQIRGDQLDSEKKTCYSEIGGWMLQNQKANMLSQWKFRVSVSVTYEWRFESCVSKVDALLALGQLEVVQMLHFLHTIGGKYYMDHMRWCGSFLLVGTRTEYQLSFWMDFYKS</sequence>
<dbReference type="Proteomes" id="UP000000226">
    <property type="component" value="Chromosome 3"/>
</dbReference>
<organism evidence="1 2">
    <name type="scientific">Phaseolus vulgaris</name>
    <name type="common">Kidney bean</name>
    <name type="synonym">French bean</name>
    <dbReference type="NCBI Taxonomy" id="3885"/>
    <lineage>
        <taxon>Eukaryota</taxon>
        <taxon>Viridiplantae</taxon>
        <taxon>Streptophyta</taxon>
        <taxon>Embryophyta</taxon>
        <taxon>Tracheophyta</taxon>
        <taxon>Spermatophyta</taxon>
        <taxon>Magnoliopsida</taxon>
        <taxon>eudicotyledons</taxon>
        <taxon>Gunneridae</taxon>
        <taxon>Pentapetalae</taxon>
        <taxon>rosids</taxon>
        <taxon>fabids</taxon>
        <taxon>Fabales</taxon>
        <taxon>Fabaceae</taxon>
        <taxon>Papilionoideae</taxon>
        <taxon>50 kb inversion clade</taxon>
        <taxon>NPAAA clade</taxon>
        <taxon>indigoferoid/millettioid clade</taxon>
        <taxon>Phaseoleae</taxon>
        <taxon>Phaseolus</taxon>
    </lineage>
</organism>
<reference evidence="2" key="1">
    <citation type="journal article" date="2014" name="Nat. Genet.">
        <title>A reference genome for common bean and genome-wide analysis of dual domestications.</title>
        <authorList>
            <person name="Schmutz J."/>
            <person name="McClean P.E."/>
            <person name="Mamidi S."/>
            <person name="Wu G.A."/>
            <person name="Cannon S.B."/>
            <person name="Grimwood J."/>
            <person name="Jenkins J."/>
            <person name="Shu S."/>
            <person name="Song Q."/>
            <person name="Chavarro C."/>
            <person name="Torres-Torres M."/>
            <person name="Geffroy V."/>
            <person name="Moghaddam S.M."/>
            <person name="Gao D."/>
            <person name="Abernathy B."/>
            <person name="Barry K."/>
            <person name="Blair M."/>
            <person name="Brick M.A."/>
            <person name="Chovatia M."/>
            <person name="Gepts P."/>
            <person name="Goodstein D.M."/>
            <person name="Gonzales M."/>
            <person name="Hellsten U."/>
            <person name="Hyten D.L."/>
            <person name="Jia G."/>
            <person name="Kelly J.D."/>
            <person name="Kudrna D."/>
            <person name="Lee R."/>
            <person name="Richard M.M."/>
            <person name="Miklas P.N."/>
            <person name="Osorno J.M."/>
            <person name="Rodrigues J."/>
            <person name="Thareau V."/>
            <person name="Urrea C.A."/>
            <person name="Wang M."/>
            <person name="Yu Y."/>
            <person name="Zhang M."/>
            <person name="Wing R.A."/>
            <person name="Cregan P.B."/>
            <person name="Rokhsar D.S."/>
            <person name="Jackson S.A."/>
        </authorList>
    </citation>
    <scope>NUCLEOTIDE SEQUENCE [LARGE SCALE GENOMIC DNA]</scope>
    <source>
        <strain evidence="2">cv. G19833</strain>
    </source>
</reference>
<proteinExistence type="predicted"/>
<dbReference type="eggNOG" id="KOG0710">
    <property type="taxonomic scope" value="Eukaryota"/>
</dbReference>
<protein>
    <submittedName>
        <fullName evidence="1">Uncharacterized protein</fullName>
    </submittedName>
</protein>
<dbReference type="EMBL" id="CM002290">
    <property type="protein sequence ID" value="ESW27361.1"/>
    <property type="molecule type" value="Genomic_DNA"/>
</dbReference>
<dbReference type="Gramene" id="ESW27361">
    <property type="protein sequence ID" value="ESW27361"/>
    <property type="gene ID" value="PHAVU_003G195300g"/>
</dbReference>
<accession>V7CEM9</accession>
<evidence type="ECO:0000313" key="1">
    <source>
        <dbReference type="EMBL" id="ESW27361.1"/>
    </source>
</evidence>
<name>V7CEM9_PHAVU</name>
<evidence type="ECO:0000313" key="2">
    <source>
        <dbReference type="Proteomes" id="UP000000226"/>
    </source>
</evidence>
<dbReference type="AlphaFoldDB" id="V7CEM9"/>
<gene>
    <name evidence="1" type="ORF">PHAVU_003G195300g</name>
</gene>